<dbReference type="Pfam" id="PF02563">
    <property type="entry name" value="Poly_export"/>
    <property type="match status" value="1"/>
</dbReference>
<evidence type="ECO:0000256" key="1">
    <source>
        <dbReference type="ARBA" id="ARBA00004571"/>
    </source>
</evidence>
<dbReference type="PANTHER" id="PTHR33619:SF3">
    <property type="entry name" value="POLYSACCHARIDE EXPORT PROTEIN GFCE-RELATED"/>
    <property type="match status" value="1"/>
</dbReference>
<evidence type="ECO:0000256" key="12">
    <source>
        <dbReference type="ARBA" id="ARBA00023139"/>
    </source>
</evidence>
<dbReference type="AlphaFoldDB" id="A0A1M5MQ60"/>
<dbReference type="InterPro" id="IPR054765">
    <property type="entry name" value="SLBB_dom"/>
</dbReference>
<evidence type="ECO:0000259" key="17">
    <source>
        <dbReference type="Pfam" id="PF02563"/>
    </source>
</evidence>
<evidence type="ECO:0000256" key="10">
    <source>
        <dbReference type="ARBA" id="ARBA00023114"/>
    </source>
</evidence>
<organism evidence="19 20">
    <name type="scientific">Chryseobacterium vrystaatense</name>
    <dbReference type="NCBI Taxonomy" id="307480"/>
    <lineage>
        <taxon>Bacteria</taxon>
        <taxon>Pseudomonadati</taxon>
        <taxon>Bacteroidota</taxon>
        <taxon>Flavobacteriia</taxon>
        <taxon>Flavobacteriales</taxon>
        <taxon>Weeksellaceae</taxon>
        <taxon>Chryseobacterium group</taxon>
        <taxon>Chryseobacterium</taxon>
    </lineage>
</organism>
<dbReference type="GO" id="GO:0046930">
    <property type="term" value="C:pore complex"/>
    <property type="evidence" value="ECO:0007669"/>
    <property type="project" value="UniProtKB-KW"/>
</dbReference>
<comment type="subcellular location">
    <subcellularLocation>
        <location evidence="1">Cell outer membrane</location>
        <topology evidence="1">Multi-pass membrane protein</topology>
    </subcellularLocation>
</comment>
<keyword evidence="7 16" id="KW-0732">Signal</keyword>
<dbReference type="PROSITE" id="PS51257">
    <property type="entry name" value="PROKAR_LIPOPROTEIN"/>
    <property type="match status" value="1"/>
</dbReference>
<feature type="signal peptide" evidence="16">
    <location>
        <begin position="1"/>
        <end position="29"/>
    </location>
</feature>
<keyword evidence="11 15" id="KW-0472">Membrane</keyword>
<dbReference type="GO" id="GO:0006811">
    <property type="term" value="P:monoatomic ion transport"/>
    <property type="evidence" value="ECO:0007669"/>
    <property type="project" value="UniProtKB-KW"/>
</dbReference>
<comment type="similarity">
    <text evidence="2">Belongs to the BexD/CtrA/VexA family.</text>
</comment>
<feature type="transmembrane region" description="Helical" evidence="15">
    <location>
        <begin position="256"/>
        <end position="276"/>
    </location>
</feature>
<evidence type="ECO:0000256" key="15">
    <source>
        <dbReference type="SAM" id="Phobius"/>
    </source>
</evidence>
<evidence type="ECO:0000256" key="14">
    <source>
        <dbReference type="ARBA" id="ARBA00023288"/>
    </source>
</evidence>
<dbReference type="GO" id="GO:0009279">
    <property type="term" value="C:cell outer membrane"/>
    <property type="evidence" value="ECO:0007669"/>
    <property type="project" value="UniProtKB-SubCell"/>
</dbReference>
<sequence>MYNLNKMKGKVLAILSVFWLVSCKTNSNAHNDLNYMQNIEKVAIEASAKNSSNTIQAGDQLVILVTAKDMDVVRVFNQNYSSSELVQTNASAGGNTPNQGMITITGPTYIVDAEGNIDFPVLGKLATTGKTLVEFKDELRNRMTKYVINPTVNLRLANFKVTVLGEVNRQGDYTIANGQATILNVLGMAGDLTSYGKREDVLVIRNDNGVITHGRINLQDANLINSPYFNLKQGDAIIVSSNNTKDILAKQNPNTGLILTAVSIGVTAIAVVVSLFNKK</sequence>
<gene>
    <name evidence="19" type="ORF">SAMN02787073_4820</name>
</gene>
<keyword evidence="6 15" id="KW-0812">Transmembrane</keyword>
<evidence type="ECO:0000256" key="3">
    <source>
        <dbReference type="ARBA" id="ARBA00022448"/>
    </source>
</evidence>
<protein>
    <submittedName>
        <fullName evidence="19">Polysaccharide export outer membrane protein</fullName>
    </submittedName>
</protein>
<keyword evidence="13" id="KW-0998">Cell outer membrane</keyword>
<reference evidence="20" key="1">
    <citation type="submission" date="2016-11" db="EMBL/GenBank/DDBJ databases">
        <authorList>
            <person name="Varghese N."/>
            <person name="Submissions S."/>
        </authorList>
    </citation>
    <scope>NUCLEOTIDE SEQUENCE [LARGE SCALE GENOMIC DNA]</scope>
    <source>
        <strain evidence="20">YR203</strain>
    </source>
</reference>
<keyword evidence="14" id="KW-0449">Lipoprotein</keyword>
<evidence type="ECO:0000313" key="19">
    <source>
        <dbReference type="EMBL" id="SHG79376.1"/>
    </source>
</evidence>
<evidence type="ECO:0000313" key="20">
    <source>
        <dbReference type="Proteomes" id="UP000184108"/>
    </source>
</evidence>
<evidence type="ECO:0000256" key="2">
    <source>
        <dbReference type="ARBA" id="ARBA00009450"/>
    </source>
</evidence>
<feature type="chain" id="PRO_5012906360" evidence="16">
    <location>
        <begin position="30"/>
        <end position="279"/>
    </location>
</feature>
<evidence type="ECO:0000256" key="5">
    <source>
        <dbReference type="ARBA" id="ARBA00022597"/>
    </source>
</evidence>
<evidence type="ECO:0000256" key="7">
    <source>
        <dbReference type="ARBA" id="ARBA00022729"/>
    </source>
</evidence>
<keyword evidence="3" id="KW-0813">Transport</keyword>
<dbReference type="Proteomes" id="UP000184108">
    <property type="component" value="Unassembled WGS sequence"/>
</dbReference>
<dbReference type="InterPro" id="IPR003715">
    <property type="entry name" value="Poly_export_N"/>
</dbReference>
<evidence type="ECO:0000256" key="6">
    <source>
        <dbReference type="ARBA" id="ARBA00022692"/>
    </source>
</evidence>
<keyword evidence="15" id="KW-1133">Transmembrane helix</keyword>
<evidence type="ECO:0000256" key="8">
    <source>
        <dbReference type="ARBA" id="ARBA00023047"/>
    </source>
</evidence>
<evidence type="ECO:0000256" key="11">
    <source>
        <dbReference type="ARBA" id="ARBA00023136"/>
    </source>
</evidence>
<dbReference type="Pfam" id="PF22461">
    <property type="entry name" value="SLBB_2"/>
    <property type="match status" value="1"/>
</dbReference>
<dbReference type="GO" id="GO:0015288">
    <property type="term" value="F:porin activity"/>
    <property type="evidence" value="ECO:0007669"/>
    <property type="project" value="UniProtKB-KW"/>
</dbReference>
<keyword evidence="10" id="KW-0626">Porin</keyword>
<keyword evidence="9" id="KW-0406">Ion transport</keyword>
<dbReference type="PANTHER" id="PTHR33619">
    <property type="entry name" value="POLYSACCHARIDE EXPORT PROTEIN GFCE-RELATED"/>
    <property type="match status" value="1"/>
</dbReference>
<feature type="domain" description="Polysaccharide export protein N-terminal" evidence="17">
    <location>
        <begin position="49"/>
        <end position="156"/>
    </location>
</feature>
<feature type="domain" description="SLBB" evidence="18">
    <location>
        <begin position="160"/>
        <end position="239"/>
    </location>
</feature>
<dbReference type="GO" id="GO:0015159">
    <property type="term" value="F:polysaccharide transmembrane transporter activity"/>
    <property type="evidence" value="ECO:0007669"/>
    <property type="project" value="InterPro"/>
</dbReference>
<keyword evidence="4" id="KW-1134">Transmembrane beta strand</keyword>
<dbReference type="Gene3D" id="3.10.560.10">
    <property type="entry name" value="Outer membrane lipoprotein wza domain like"/>
    <property type="match status" value="1"/>
</dbReference>
<keyword evidence="5" id="KW-0762">Sugar transport</keyword>
<proteinExistence type="inferred from homology"/>
<keyword evidence="8" id="KW-0625">Polysaccharide transport</keyword>
<evidence type="ECO:0000259" key="18">
    <source>
        <dbReference type="Pfam" id="PF22461"/>
    </source>
</evidence>
<evidence type="ECO:0000256" key="9">
    <source>
        <dbReference type="ARBA" id="ARBA00023065"/>
    </source>
</evidence>
<keyword evidence="12" id="KW-0564">Palmitate</keyword>
<name>A0A1M5MQ60_9FLAO</name>
<evidence type="ECO:0000256" key="13">
    <source>
        <dbReference type="ARBA" id="ARBA00023237"/>
    </source>
</evidence>
<dbReference type="InterPro" id="IPR049712">
    <property type="entry name" value="Poly_export"/>
</dbReference>
<dbReference type="EMBL" id="FQVE01000008">
    <property type="protein sequence ID" value="SHG79376.1"/>
    <property type="molecule type" value="Genomic_DNA"/>
</dbReference>
<accession>A0A1M5MQ60</accession>
<evidence type="ECO:0000256" key="16">
    <source>
        <dbReference type="SAM" id="SignalP"/>
    </source>
</evidence>
<evidence type="ECO:0000256" key="4">
    <source>
        <dbReference type="ARBA" id="ARBA00022452"/>
    </source>
</evidence>